<evidence type="ECO:0000313" key="2">
    <source>
        <dbReference type="EMBL" id="HET97234.1"/>
    </source>
</evidence>
<keyword evidence="1" id="KW-0812">Transmembrane</keyword>
<comment type="caution">
    <text evidence="2">The sequence shown here is derived from an EMBL/GenBank/DDBJ whole genome shotgun (WGS) entry which is preliminary data.</text>
</comment>
<feature type="transmembrane region" description="Helical" evidence="1">
    <location>
        <begin position="226"/>
        <end position="248"/>
    </location>
</feature>
<accession>A0A7C2TJS0</accession>
<feature type="transmembrane region" description="Helical" evidence="1">
    <location>
        <begin position="178"/>
        <end position="196"/>
    </location>
</feature>
<name>A0A7C2TJS0_9BACT</name>
<dbReference type="AlphaFoldDB" id="A0A7C2TJS0"/>
<proteinExistence type="predicted"/>
<feature type="transmembrane region" description="Helical" evidence="1">
    <location>
        <begin position="31"/>
        <end position="51"/>
    </location>
</feature>
<dbReference type="Proteomes" id="UP000885986">
    <property type="component" value="Unassembled WGS sequence"/>
</dbReference>
<evidence type="ECO:0000256" key="1">
    <source>
        <dbReference type="SAM" id="Phobius"/>
    </source>
</evidence>
<feature type="transmembrane region" description="Helical" evidence="1">
    <location>
        <begin position="146"/>
        <end position="166"/>
    </location>
</feature>
<feature type="transmembrane region" description="Helical" evidence="1">
    <location>
        <begin position="63"/>
        <end position="82"/>
    </location>
</feature>
<keyword evidence="1" id="KW-1133">Transmembrane helix</keyword>
<keyword evidence="1" id="KW-0472">Membrane</keyword>
<feature type="transmembrane region" description="Helical" evidence="1">
    <location>
        <begin position="115"/>
        <end position="134"/>
    </location>
</feature>
<feature type="transmembrane region" description="Helical" evidence="1">
    <location>
        <begin position="290"/>
        <end position="308"/>
    </location>
</feature>
<sequence length="341" mass="37288">MLRLSCLLYFVLTGLSGYLYGLWPHLAPGVSAHGLIGVLGFGYTAFLHFLVTPQRYGPKASRLRNLLAVLSLLLVAGALAGSSTLLNGAALGYLLSTIFLGFGAGATANRREDRFLQTAALISILSWLYFLYSWNFSSVWQLEIRFSHILLALSFPLSLLLFSRYLDLLRVSTREAGLTLVVLVSGVLAMFTGMLLEWPRLETASAGVLLLLIVAYLLKAAVQRDILLVIAFGGLLLTGASGIWYVAVYGQDYSRTLLSAHAHLAHFAWAAYGIYHLLMNRAGYGAGRQAIFFTPLLLALAGLITWMLQPVDWLLTVSLLLFLTSGLCLPLTLLTKTSRQN</sequence>
<feature type="transmembrane region" description="Helical" evidence="1">
    <location>
        <begin position="260"/>
        <end position="278"/>
    </location>
</feature>
<organism evidence="2">
    <name type="scientific">Desulfurivibrio alkaliphilus</name>
    <dbReference type="NCBI Taxonomy" id="427923"/>
    <lineage>
        <taxon>Bacteria</taxon>
        <taxon>Pseudomonadati</taxon>
        <taxon>Thermodesulfobacteriota</taxon>
        <taxon>Desulfobulbia</taxon>
        <taxon>Desulfobulbales</taxon>
        <taxon>Desulfobulbaceae</taxon>
        <taxon>Desulfurivibrio</taxon>
    </lineage>
</organism>
<gene>
    <name evidence="2" type="ORF">ENN98_00730</name>
</gene>
<feature type="transmembrane region" description="Helical" evidence="1">
    <location>
        <begin position="202"/>
        <end position="219"/>
    </location>
</feature>
<reference evidence="2" key="1">
    <citation type="journal article" date="2020" name="mSystems">
        <title>Genome- and Community-Level Interaction Insights into Carbon Utilization and Element Cycling Functions of Hydrothermarchaeota in Hydrothermal Sediment.</title>
        <authorList>
            <person name="Zhou Z."/>
            <person name="Liu Y."/>
            <person name="Xu W."/>
            <person name="Pan J."/>
            <person name="Luo Z.H."/>
            <person name="Li M."/>
        </authorList>
    </citation>
    <scope>NUCLEOTIDE SEQUENCE [LARGE SCALE GENOMIC DNA]</scope>
    <source>
        <strain evidence="2">SpSt-1224</strain>
    </source>
</reference>
<dbReference type="EMBL" id="DSDS01000015">
    <property type="protein sequence ID" value="HET97234.1"/>
    <property type="molecule type" value="Genomic_DNA"/>
</dbReference>
<protein>
    <submittedName>
        <fullName evidence="2">Uncharacterized protein</fullName>
    </submittedName>
</protein>
<feature type="transmembrane region" description="Helical" evidence="1">
    <location>
        <begin position="314"/>
        <end position="334"/>
    </location>
</feature>
<feature type="transmembrane region" description="Helical" evidence="1">
    <location>
        <begin position="88"/>
        <end position="108"/>
    </location>
</feature>